<keyword evidence="5 14" id="KW-0808">Transferase</keyword>
<dbReference type="EC" id="2.7.6.3" evidence="3"/>
<feature type="domain" description="7,8-dihydro-6-hydroxymethylpterin-pyrophosphokinase" evidence="13">
    <location>
        <begin position="89"/>
        <end position="100"/>
    </location>
</feature>
<evidence type="ECO:0000256" key="11">
    <source>
        <dbReference type="ARBA" id="ARBA00029766"/>
    </source>
</evidence>
<dbReference type="GO" id="GO:0016301">
    <property type="term" value="F:kinase activity"/>
    <property type="evidence" value="ECO:0007669"/>
    <property type="project" value="UniProtKB-KW"/>
</dbReference>
<evidence type="ECO:0000256" key="2">
    <source>
        <dbReference type="ARBA" id="ARBA00005810"/>
    </source>
</evidence>
<comment type="similarity">
    <text evidence="2">Belongs to the HPPK family.</text>
</comment>
<dbReference type="SUPFAM" id="SSF55083">
    <property type="entry name" value="6-hydroxymethyl-7,8-dihydropterin pyrophosphokinase, HPPK"/>
    <property type="match status" value="1"/>
</dbReference>
<keyword evidence="9" id="KW-0289">Folate biosynthesis</keyword>
<evidence type="ECO:0000256" key="7">
    <source>
        <dbReference type="ARBA" id="ARBA00022777"/>
    </source>
</evidence>
<dbReference type="GO" id="GO:0046656">
    <property type="term" value="P:folic acid biosynthetic process"/>
    <property type="evidence" value="ECO:0007669"/>
    <property type="project" value="UniProtKB-KW"/>
</dbReference>
<dbReference type="PANTHER" id="PTHR43071">
    <property type="entry name" value="2-AMINO-4-HYDROXY-6-HYDROXYMETHYLDIHYDROPTERIDINE PYROPHOSPHOKINASE"/>
    <property type="match status" value="1"/>
</dbReference>
<evidence type="ECO:0000256" key="3">
    <source>
        <dbReference type="ARBA" id="ARBA00013253"/>
    </source>
</evidence>
<dbReference type="PANTHER" id="PTHR43071:SF1">
    <property type="entry name" value="2-AMINO-4-HYDROXY-6-HYDROXYMETHYLDIHYDROPTERIDINE PYROPHOSPHOKINASE"/>
    <property type="match status" value="1"/>
</dbReference>
<evidence type="ECO:0000256" key="8">
    <source>
        <dbReference type="ARBA" id="ARBA00022840"/>
    </source>
</evidence>
<name>A0AAU7CQW7_9BACT</name>
<dbReference type="GO" id="GO:0003848">
    <property type="term" value="F:2-amino-4-hydroxy-6-hydroxymethyldihydropteridine diphosphokinase activity"/>
    <property type="evidence" value="ECO:0007669"/>
    <property type="project" value="UniProtKB-EC"/>
</dbReference>
<dbReference type="AlphaFoldDB" id="A0AAU7CQW7"/>
<evidence type="ECO:0000256" key="6">
    <source>
        <dbReference type="ARBA" id="ARBA00022741"/>
    </source>
</evidence>
<dbReference type="PROSITE" id="PS00794">
    <property type="entry name" value="HPPK"/>
    <property type="match status" value="1"/>
</dbReference>
<proteinExistence type="inferred from homology"/>
<dbReference type="InterPro" id="IPR000550">
    <property type="entry name" value="Hppk"/>
</dbReference>
<evidence type="ECO:0000256" key="9">
    <source>
        <dbReference type="ARBA" id="ARBA00022909"/>
    </source>
</evidence>
<evidence type="ECO:0000256" key="4">
    <source>
        <dbReference type="ARBA" id="ARBA00016218"/>
    </source>
</evidence>
<evidence type="ECO:0000256" key="5">
    <source>
        <dbReference type="ARBA" id="ARBA00022679"/>
    </source>
</evidence>
<evidence type="ECO:0000256" key="1">
    <source>
        <dbReference type="ARBA" id="ARBA00005051"/>
    </source>
</evidence>
<dbReference type="CDD" id="cd00483">
    <property type="entry name" value="HPPK"/>
    <property type="match status" value="1"/>
</dbReference>
<dbReference type="InterPro" id="IPR035907">
    <property type="entry name" value="Hppk_sf"/>
</dbReference>
<evidence type="ECO:0000259" key="13">
    <source>
        <dbReference type="PROSITE" id="PS00794"/>
    </source>
</evidence>
<dbReference type="Pfam" id="PF01288">
    <property type="entry name" value="HPPK"/>
    <property type="match status" value="1"/>
</dbReference>
<keyword evidence="6" id="KW-0547">Nucleotide-binding</keyword>
<dbReference type="RefSeq" id="WP_406700222.1">
    <property type="nucleotide sequence ID" value="NZ_CP155447.1"/>
</dbReference>
<keyword evidence="7" id="KW-0418">Kinase</keyword>
<organism evidence="14">
    <name type="scientific">Singulisphaera sp. Ch08</name>
    <dbReference type="NCBI Taxonomy" id="3120278"/>
    <lineage>
        <taxon>Bacteria</taxon>
        <taxon>Pseudomonadati</taxon>
        <taxon>Planctomycetota</taxon>
        <taxon>Planctomycetia</taxon>
        <taxon>Isosphaerales</taxon>
        <taxon>Isosphaeraceae</taxon>
        <taxon>Singulisphaera</taxon>
    </lineage>
</organism>
<comment type="pathway">
    <text evidence="1">Cofactor biosynthesis; tetrahydrofolate biosynthesis; 2-amino-4-hydroxy-6-hydroxymethyl-7,8-dihydropteridine diphosphate from 7,8-dihydroneopterin triphosphate: step 4/4.</text>
</comment>
<gene>
    <name evidence="14" type="primary">folK</name>
    <name evidence="14" type="ORF">V5E97_15475</name>
</gene>
<keyword evidence="8" id="KW-0067">ATP-binding</keyword>
<dbReference type="EMBL" id="CP155447">
    <property type="protein sequence ID" value="XBH07385.1"/>
    <property type="molecule type" value="Genomic_DNA"/>
</dbReference>
<evidence type="ECO:0000313" key="14">
    <source>
        <dbReference type="EMBL" id="XBH07385.1"/>
    </source>
</evidence>
<reference evidence="14" key="1">
    <citation type="submission" date="2024-05" db="EMBL/GenBank/DDBJ databases">
        <title>Planctomycetes of the genus Singulisphaera possess chitinolytic capabilities.</title>
        <authorList>
            <person name="Ivanova A."/>
        </authorList>
    </citation>
    <scope>NUCLEOTIDE SEQUENCE</scope>
    <source>
        <strain evidence="14">Ch08T</strain>
    </source>
</reference>
<sequence length="288" mass="30368">MTQALIGLGSNLGDRRSNLESAINALAATPGVGVHAVSTFHETKPVGGPEGQGAFLNAAAALETELGAEPLLDLLNAVEARAKRVRAVRWGARTLDLDLLLYGSQIIQTSRLMVPHPRMALRRFVLAPLNEVATSAIDPMTVRSIGHLLANLDRRPSYLALHGIASPLKEAVFHQVAAKLGGARCSFADLPAPLDPVADRVEQALISVNAMAGASKDGWIVTDFSPHLLCPSASLDRCYPPTFALILKQGLDDDSLADQSGVPHLLIDSCDPDQVVAEALAACAATRS</sequence>
<evidence type="ECO:0000256" key="10">
    <source>
        <dbReference type="ARBA" id="ARBA00029409"/>
    </source>
</evidence>
<comment type="function">
    <text evidence="10">Catalyzes the transfer of pyrophosphate from adenosine triphosphate (ATP) to 6-hydroxymethyl-7,8-dihydropterin, an enzymatic step in folate biosynthesis pathway.</text>
</comment>
<evidence type="ECO:0000256" key="12">
    <source>
        <dbReference type="ARBA" id="ARBA00033413"/>
    </source>
</evidence>
<accession>A0AAU7CQW7</accession>
<protein>
    <recommendedName>
        <fullName evidence="4">2-amino-4-hydroxy-6-hydroxymethyldihydropteridine pyrophosphokinase</fullName>
        <ecNumber evidence="3">2.7.6.3</ecNumber>
    </recommendedName>
    <alternativeName>
        <fullName evidence="11">6-hydroxymethyl-7,8-dihydropterin pyrophosphokinase</fullName>
    </alternativeName>
    <alternativeName>
        <fullName evidence="12">7,8-dihydro-6-hydroxymethylpterin-pyrophosphokinase</fullName>
    </alternativeName>
</protein>
<dbReference type="NCBIfam" id="TIGR01498">
    <property type="entry name" value="folK"/>
    <property type="match status" value="1"/>
</dbReference>
<dbReference type="Gene3D" id="3.30.70.560">
    <property type="entry name" value="7,8-Dihydro-6-hydroxymethylpterin-pyrophosphokinase HPPK"/>
    <property type="match status" value="1"/>
</dbReference>
<dbReference type="GO" id="GO:0005524">
    <property type="term" value="F:ATP binding"/>
    <property type="evidence" value="ECO:0007669"/>
    <property type="project" value="UniProtKB-KW"/>
</dbReference>